<dbReference type="Gene3D" id="1.10.10.10">
    <property type="entry name" value="Winged helix-like DNA-binding domain superfamily/Winged helix DNA-binding domain"/>
    <property type="match status" value="1"/>
</dbReference>
<protein>
    <submittedName>
        <fullName evidence="7">MarR family transcriptional regulator</fullName>
    </submittedName>
</protein>
<dbReference type="InterPro" id="IPR055166">
    <property type="entry name" value="Transc_reg_Sar_Rot_HTH"/>
</dbReference>
<keyword evidence="2" id="KW-0963">Cytoplasm</keyword>
<dbReference type="Pfam" id="PF22381">
    <property type="entry name" value="Staph_reg_Sar_Rot"/>
    <property type="match status" value="1"/>
</dbReference>
<dbReference type="PANTHER" id="PTHR33164">
    <property type="entry name" value="TRANSCRIPTIONAL REGULATOR, MARR FAMILY"/>
    <property type="match status" value="1"/>
</dbReference>
<proteinExistence type="predicted"/>
<keyword evidence="4" id="KW-0238">DNA-binding</keyword>
<evidence type="ECO:0000313" key="8">
    <source>
        <dbReference type="Proteomes" id="UP001203945"/>
    </source>
</evidence>
<dbReference type="Proteomes" id="UP001203945">
    <property type="component" value="Unassembled WGS sequence"/>
</dbReference>
<evidence type="ECO:0000259" key="6">
    <source>
        <dbReference type="PROSITE" id="PS50995"/>
    </source>
</evidence>
<evidence type="ECO:0000256" key="1">
    <source>
        <dbReference type="ARBA" id="ARBA00004496"/>
    </source>
</evidence>
<dbReference type="InterPro" id="IPR036390">
    <property type="entry name" value="WH_DNA-bd_sf"/>
</dbReference>
<dbReference type="EMBL" id="JAKZEU010000005">
    <property type="protein sequence ID" value="MCQ0971603.1"/>
    <property type="molecule type" value="Genomic_DNA"/>
</dbReference>
<keyword evidence="3" id="KW-0805">Transcription regulation</keyword>
<dbReference type="SMART" id="SM00347">
    <property type="entry name" value="HTH_MARR"/>
    <property type="match status" value="1"/>
</dbReference>
<keyword evidence="5" id="KW-0804">Transcription</keyword>
<reference evidence="7 8" key="1">
    <citation type="submission" date="2022-03" db="EMBL/GenBank/DDBJ databases">
        <authorList>
            <person name="He Y."/>
        </authorList>
    </citation>
    <scope>NUCLEOTIDE SEQUENCE [LARGE SCALE GENOMIC DNA]</scope>
    <source>
        <strain evidence="7 8">TK19116</strain>
    </source>
</reference>
<feature type="domain" description="HTH marR-type" evidence="6">
    <location>
        <begin position="17"/>
        <end position="144"/>
    </location>
</feature>
<dbReference type="PROSITE" id="PS50995">
    <property type="entry name" value="HTH_MARR_2"/>
    <property type="match status" value="1"/>
</dbReference>
<organism evidence="7 8">
    <name type="scientific">Paracoccus albicereus</name>
    <dbReference type="NCBI Taxonomy" id="2922394"/>
    <lineage>
        <taxon>Bacteria</taxon>
        <taxon>Pseudomonadati</taxon>
        <taxon>Pseudomonadota</taxon>
        <taxon>Alphaproteobacteria</taxon>
        <taxon>Rhodobacterales</taxon>
        <taxon>Paracoccaceae</taxon>
        <taxon>Paracoccus</taxon>
    </lineage>
</organism>
<comment type="caution">
    <text evidence="7">The sequence shown here is derived from an EMBL/GenBank/DDBJ whole genome shotgun (WGS) entry which is preliminary data.</text>
</comment>
<evidence type="ECO:0000256" key="4">
    <source>
        <dbReference type="ARBA" id="ARBA00023125"/>
    </source>
</evidence>
<evidence type="ECO:0000256" key="2">
    <source>
        <dbReference type="ARBA" id="ARBA00022490"/>
    </source>
</evidence>
<name>A0ABT1MTG3_9RHOB</name>
<dbReference type="PANTHER" id="PTHR33164:SF5">
    <property type="entry name" value="ORGANIC HYDROPEROXIDE RESISTANCE TRANSCRIPTIONAL REGULATOR"/>
    <property type="match status" value="1"/>
</dbReference>
<comment type="subcellular location">
    <subcellularLocation>
        <location evidence="1">Cytoplasm</location>
    </subcellularLocation>
</comment>
<evidence type="ECO:0000256" key="3">
    <source>
        <dbReference type="ARBA" id="ARBA00023015"/>
    </source>
</evidence>
<dbReference type="RefSeq" id="WP_255330609.1">
    <property type="nucleotide sequence ID" value="NZ_JAKZEU010000005.1"/>
</dbReference>
<gene>
    <name evidence="7" type="ORF">MLD63_14365</name>
</gene>
<accession>A0ABT1MTG3</accession>
<evidence type="ECO:0000313" key="7">
    <source>
        <dbReference type="EMBL" id="MCQ0971603.1"/>
    </source>
</evidence>
<dbReference type="InterPro" id="IPR036388">
    <property type="entry name" value="WH-like_DNA-bd_sf"/>
</dbReference>
<dbReference type="InterPro" id="IPR000835">
    <property type="entry name" value="HTH_MarR-typ"/>
</dbReference>
<dbReference type="PRINTS" id="PR00598">
    <property type="entry name" value="HTHMARR"/>
</dbReference>
<sequence length="154" mass="17089">MSDDRSDMARAGSDSLDAKICFDIYATNLAFARFYSVWLEPHGLTYPNYLVLTLLWERDGQSLGEIGAALSLKSNTLTPLVKRMEAAGLLVRERSSVDERQVMLKLTTKGKALQTTLADLPACTVAATGQSHETLRALQLQLRQIRAHLGREPR</sequence>
<dbReference type="SUPFAM" id="SSF46785">
    <property type="entry name" value="Winged helix' DNA-binding domain"/>
    <property type="match status" value="1"/>
</dbReference>
<keyword evidence="8" id="KW-1185">Reference proteome</keyword>
<evidence type="ECO:0000256" key="5">
    <source>
        <dbReference type="ARBA" id="ARBA00023163"/>
    </source>
</evidence>
<dbReference type="InterPro" id="IPR039422">
    <property type="entry name" value="MarR/SlyA-like"/>
</dbReference>